<dbReference type="Pfam" id="PF24883">
    <property type="entry name" value="NPHP3_N"/>
    <property type="match status" value="1"/>
</dbReference>
<dbReference type="InterPro" id="IPR056884">
    <property type="entry name" value="NPHP3-like_N"/>
</dbReference>
<sequence length="182" mass="20914">MSFLDQVGIPPSIYHATPLSSELEYKRVFKLAWGSFRREVKPILESLKRKQTLLSDDKLQSHAILKEVQDSDQYAKDQFRNLQTSLENIRSTLASEQLRSKILQAQEMKTYLESRLDVSKSRTDLQLESRDPVDENSGIWIFSDPTFKCWEGGKSAENRVLFLNGSPGSGKSSTYLQFWDCL</sequence>
<organism evidence="3 4">
    <name type="scientific">Fusarium oxysporum f. sp. cubense</name>
    <dbReference type="NCBI Taxonomy" id="61366"/>
    <lineage>
        <taxon>Eukaryota</taxon>
        <taxon>Fungi</taxon>
        <taxon>Dikarya</taxon>
        <taxon>Ascomycota</taxon>
        <taxon>Pezizomycotina</taxon>
        <taxon>Sordariomycetes</taxon>
        <taxon>Hypocreomycetidae</taxon>
        <taxon>Hypocreales</taxon>
        <taxon>Nectriaceae</taxon>
        <taxon>Fusarium</taxon>
        <taxon>Fusarium oxysporum species complex</taxon>
    </lineage>
</organism>
<dbReference type="Proteomes" id="UP000320707">
    <property type="component" value="Unassembled WGS sequence"/>
</dbReference>
<feature type="domain" description="Nephrocystin 3-like N-terminal" evidence="2">
    <location>
        <begin position="137"/>
        <end position="172"/>
    </location>
</feature>
<dbReference type="AlphaFoldDB" id="A0A559KYS9"/>
<name>A0A559KYS9_FUSOC</name>
<evidence type="ECO:0000313" key="3">
    <source>
        <dbReference type="EMBL" id="TVY65354.1"/>
    </source>
</evidence>
<dbReference type="EMBL" id="SRMI01000008">
    <property type="protein sequence ID" value="TVY65354.1"/>
    <property type="molecule type" value="Genomic_DNA"/>
</dbReference>
<evidence type="ECO:0000313" key="4">
    <source>
        <dbReference type="Proteomes" id="UP000320707"/>
    </source>
</evidence>
<evidence type="ECO:0000259" key="2">
    <source>
        <dbReference type="Pfam" id="PF24883"/>
    </source>
</evidence>
<protein>
    <recommendedName>
        <fullName evidence="2">Nephrocystin 3-like N-terminal domain-containing protein</fullName>
    </recommendedName>
</protein>
<comment type="caution">
    <text evidence="3">The sequence shown here is derived from an EMBL/GenBank/DDBJ whole genome shotgun (WGS) entry which is preliminary data.</text>
</comment>
<accession>A0A559KYS9</accession>
<reference evidence="3 4" key="1">
    <citation type="journal article" date="2019" name="Microbiol. Resour. Announc.">
        <title>High-quality draft genome sequence of Fusarium oxysporum f. sp. cubense strain 160527, a causal agent of Panama disease.</title>
        <authorList>
            <person name="Asai S."/>
            <person name="Ayukawa Y."/>
            <person name="Gan P."/>
            <person name="Masuda S."/>
            <person name="Komatsu K."/>
            <person name="Shirasu K."/>
            <person name="Arie T."/>
        </authorList>
    </citation>
    <scope>NUCLEOTIDE SEQUENCE [LARGE SCALE GENOMIC DNA]</scope>
    <source>
        <strain evidence="3 4">160527</strain>
    </source>
</reference>
<proteinExistence type="predicted"/>
<gene>
    <name evidence="3" type="ORF">Focb16_v015622</name>
</gene>
<keyword evidence="1" id="KW-0677">Repeat</keyword>
<evidence type="ECO:0000256" key="1">
    <source>
        <dbReference type="ARBA" id="ARBA00022737"/>
    </source>
</evidence>